<dbReference type="AlphaFoldDB" id="A0AA85EVV8"/>
<dbReference type="WBParaSite" id="SRDH1_25690.1">
    <property type="protein sequence ID" value="SRDH1_25690.1"/>
    <property type="gene ID" value="SRDH1_25690"/>
</dbReference>
<dbReference type="Pfam" id="PF15256">
    <property type="entry name" value="SPATIAL"/>
    <property type="match status" value="1"/>
</dbReference>
<evidence type="ECO:0000313" key="3">
    <source>
        <dbReference type="WBParaSite" id="SRDH1_25690.1"/>
    </source>
</evidence>
<feature type="region of interest" description="Disordered" evidence="1">
    <location>
        <begin position="274"/>
        <end position="298"/>
    </location>
</feature>
<proteinExistence type="predicted"/>
<evidence type="ECO:0000313" key="2">
    <source>
        <dbReference type="Proteomes" id="UP000050792"/>
    </source>
</evidence>
<name>A0AA85EVV8_9TREM</name>
<accession>A0AA85EVV8</accession>
<keyword evidence="2" id="KW-1185">Reference proteome</keyword>
<dbReference type="InterPro" id="IPR037394">
    <property type="entry name" value="TBATA-like"/>
</dbReference>
<sequence length="486" mass="56133">MSNYINEEINLHNYSGRHNPHPQRVTYFNGFLGLPVRVVHDPILTDDNIPSTQQNHNSSLDLSKRTNFPVGLSPSYYTDYLVNNSLKLNLNNNNNNNNNNDTLNKLWKSNYCLHHVPVGILPLSLTCRKIPRLDTINGLKYFTGLRNYSVRERPPIIGPLIESEMNYLKELKQSQEYLNERQQMNMLNKELSERRMKWQSELGYLTGSILSQLQIPIQADNSNYDQHFDRFNNSSNRNSSYYLPSSLDEKIPFKMNNQISETMNKNQNAPPELLYSSKTGRLLPPTNDSRYTRTRHQSTSCERRQSLRNATSVSEIFRNYEMQIFAMICSILQTNDMNAVQHWLENATDREKNLIISLVSTALSHQNMYFDTKQTGGNYYKTNTDTNWSRREKMSNNDPSLNETVEDEDIQNCCTVTDRLVIGEMDNISETHSRGVQAILSCATSEDTLKSNNIEVNKTTNRDECSSLCQTPLKQNWKQHESVGVL</sequence>
<evidence type="ECO:0008006" key="4">
    <source>
        <dbReference type="Google" id="ProtNLM"/>
    </source>
</evidence>
<organism evidence="2 3">
    <name type="scientific">Schistosoma rodhaini</name>
    <dbReference type="NCBI Taxonomy" id="6188"/>
    <lineage>
        <taxon>Eukaryota</taxon>
        <taxon>Metazoa</taxon>
        <taxon>Spiralia</taxon>
        <taxon>Lophotrochozoa</taxon>
        <taxon>Platyhelminthes</taxon>
        <taxon>Trematoda</taxon>
        <taxon>Digenea</taxon>
        <taxon>Strigeidida</taxon>
        <taxon>Schistosomatoidea</taxon>
        <taxon>Schistosomatidae</taxon>
        <taxon>Schistosoma</taxon>
    </lineage>
</organism>
<dbReference type="PANTHER" id="PTHR33772:SF1">
    <property type="entry name" value="PROTEIN TBATA"/>
    <property type="match status" value="1"/>
</dbReference>
<evidence type="ECO:0000256" key="1">
    <source>
        <dbReference type="SAM" id="MobiDB-lite"/>
    </source>
</evidence>
<reference evidence="3" key="2">
    <citation type="submission" date="2023-11" db="UniProtKB">
        <authorList>
            <consortium name="WormBaseParasite"/>
        </authorList>
    </citation>
    <scope>IDENTIFICATION</scope>
</reference>
<dbReference type="Proteomes" id="UP000050792">
    <property type="component" value="Unassembled WGS sequence"/>
</dbReference>
<protein>
    <recommendedName>
        <fullName evidence="4">Protein TBATA</fullName>
    </recommendedName>
</protein>
<reference evidence="2" key="1">
    <citation type="submission" date="2022-06" db="EMBL/GenBank/DDBJ databases">
        <authorList>
            <person name="Berger JAMES D."/>
            <person name="Berger JAMES D."/>
        </authorList>
    </citation>
    <scope>NUCLEOTIDE SEQUENCE [LARGE SCALE GENOMIC DNA]</scope>
</reference>
<dbReference type="PANTHER" id="PTHR33772">
    <property type="entry name" value="THYMUS, BRAIN AND TESTES-ASSOCIATED"/>
    <property type="match status" value="1"/>
</dbReference>